<keyword evidence="2" id="KW-0285">Flavoprotein</keyword>
<evidence type="ECO:0000256" key="2">
    <source>
        <dbReference type="ARBA" id="ARBA00022630"/>
    </source>
</evidence>
<evidence type="ECO:0000313" key="6">
    <source>
        <dbReference type="EMBL" id="OWK34587.1"/>
    </source>
</evidence>
<keyword evidence="3" id="KW-0274">FAD</keyword>
<dbReference type="EMBL" id="NIDE01000020">
    <property type="protein sequence ID" value="OWK34587.1"/>
    <property type="molecule type" value="Genomic_DNA"/>
</dbReference>
<reference evidence="7" key="1">
    <citation type="submission" date="2017-06" db="EMBL/GenBank/DDBJ databases">
        <title>Genome analysis of Fimbriiglobus ruber SP5, the first member of the order Planctomycetales with confirmed chitinolytic capability.</title>
        <authorList>
            <person name="Ravin N.V."/>
            <person name="Rakitin A.L."/>
            <person name="Ivanova A.A."/>
            <person name="Beletsky A.V."/>
            <person name="Kulichevskaya I.S."/>
            <person name="Mardanov A.V."/>
            <person name="Dedysh S.N."/>
        </authorList>
    </citation>
    <scope>NUCLEOTIDE SEQUENCE [LARGE SCALE GENOMIC DNA]</scope>
    <source>
        <strain evidence="7">SP5</strain>
    </source>
</reference>
<evidence type="ECO:0000313" key="7">
    <source>
        <dbReference type="Proteomes" id="UP000214646"/>
    </source>
</evidence>
<dbReference type="InterPro" id="IPR036188">
    <property type="entry name" value="FAD/NAD-bd_sf"/>
</dbReference>
<dbReference type="RefSeq" id="WP_088260844.1">
    <property type="nucleotide sequence ID" value="NZ_NIDE01000020.1"/>
</dbReference>
<evidence type="ECO:0000256" key="1">
    <source>
        <dbReference type="ARBA" id="ARBA00001974"/>
    </source>
</evidence>
<name>A0A225DEP6_9BACT</name>
<dbReference type="GO" id="GO:0008115">
    <property type="term" value="F:sarcosine oxidase activity"/>
    <property type="evidence" value="ECO:0007669"/>
    <property type="project" value="TreeGrafter"/>
</dbReference>
<dbReference type="SUPFAM" id="SSF51905">
    <property type="entry name" value="FAD/NAD(P)-binding domain"/>
    <property type="match status" value="1"/>
</dbReference>
<keyword evidence="7" id="KW-1185">Reference proteome</keyword>
<evidence type="ECO:0000259" key="5">
    <source>
        <dbReference type="Pfam" id="PF01266"/>
    </source>
</evidence>
<dbReference type="PANTHER" id="PTHR10961">
    <property type="entry name" value="PEROXISOMAL SARCOSINE OXIDASE"/>
    <property type="match status" value="1"/>
</dbReference>
<comment type="cofactor">
    <cofactor evidence="1">
        <name>FAD</name>
        <dbReference type="ChEBI" id="CHEBI:57692"/>
    </cofactor>
</comment>
<protein>
    <submittedName>
        <fullName evidence="6">Monomeric sarcosine oxidase</fullName>
    </submittedName>
</protein>
<dbReference type="Pfam" id="PF01266">
    <property type="entry name" value="DAO"/>
    <property type="match status" value="1"/>
</dbReference>
<dbReference type="NCBIfam" id="NF008425">
    <property type="entry name" value="PRK11259.1"/>
    <property type="match status" value="1"/>
</dbReference>
<organism evidence="6 7">
    <name type="scientific">Fimbriiglobus ruber</name>
    <dbReference type="NCBI Taxonomy" id="1908690"/>
    <lineage>
        <taxon>Bacteria</taxon>
        <taxon>Pseudomonadati</taxon>
        <taxon>Planctomycetota</taxon>
        <taxon>Planctomycetia</taxon>
        <taxon>Gemmatales</taxon>
        <taxon>Gemmataceae</taxon>
        <taxon>Fimbriiglobus</taxon>
    </lineage>
</organism>
<dbReference type="InterPro" id="IPR045170">
    <property type="entry name" value="MTOX"/>
</dbReference>
<dbReference type="SUPFAM" id="SSF54373">
    <property type="entry name" value="FAD-linked reductases, C-terminal domain"/>
    <property type="match status" value="1"/>
</dbReference>
<dbReference type="Gene3D" id="3.50.50.60">
    <property type="entry name" value="FAD/NAD(P)-binding domain"/>
    <property type="match status" value="1"/>
</dbReference>
<dbReference type="InterPro" id="IPR006076">
    <property type="entry name" value="FAD-dep_OxRdtase"/>
</dbReference>
<sequence>MTATYDAIVLGVGGMGSAALYELARRGRRVLGLEQYPLVHSRGSSHGHTRVIRQAYYEHPSYVPLVRRAYQRWYDLEQTTGRHLLTECGCLNIGPPDGGLVQGVRASAREHGLSVAELTAAEINHTYPAFRIPDGNVGILESGAGFLYVEDCVRAHIDAALALGATVHAEEPVVGWKVVGDTVEVRTARTTYHAARLVVTAGAWATQLLADIGVPLSVMRQVLLWFAPTDATLFRRDVFPVYLAETPTGAFYGLPAIDSRGHKAAQHYAAPELRDPDEIEWSPRSDDDTAVRAFFREYLPAADGPRTHTEVCMYTLTPDRHFVIDLHPHHRQVAVAAGFSGHGFKFASAVGEVLADLADAGRTALPIEMFRAGRFACHP</sequence>
<dbReference type="OrthoDB" id="9794226at2"/>
<accession>A0A225DEP6</accession>
<dbReference type="Proteomes" id="UP000214646">
    <property type="component" value="Unassembled WGS sequence"/>
</dbReference>
<evidence type="ECO:0000256" key="4">
    <source>
        <dbReference type="ARBA" id="ARBA00023002"/>
    </source>
</evidence>
<keyword evidence="4" id="KW-0560">Oxidoreductase</keyword>
<gene>
    <name evidence="6" type="ORF">FRUB_10558</name>
</gene>
<feature type="domain" description="FAD dependent oxidoreductase" evidence="5">
    <location>
        <begin position="6"/>
        <end position="357"/>
    </location>
</feature>
<dbReference type="AlphaFoldDB" id="A0A225DEP6"/>
<dbReference type="Gene3D" id="3.30.9.10">
    <property type="entry name" value="D-Amino Acid Oxidase, subunit A, domain 2"/>
    <property type="match status" value="1"/>
</dbReference>
<comment type="caution">
    <text evidence="6">The sequence shown here is derived from an EMBL/GenBank/DDBJ whole genome shotgun (WGS) entry which is preliminary data.</text>
</comment>
<evidence type="ECO:0000256" key="3">
    <source>
        <dbReference type="ARBA" id="ARBA00022827"/>
    </source>
</evidence>
<proteinExistence type="predicted"/>
<dbReference type="GO" id="GO:0050660">
    <property type="term" value="F:flavin adenine dinucleotide binding"/>
    <property type="evidence" value="ECO:0007669"/>
    <property type="project" value="InterPro"/>
</dbReference>
<dbReference type="PANTHER" id="PTHR10961:SF7">
    <property type="entry name" value="FAD DEPENDENT OXIDOREDUCTASE DOMAIN-CONTAINING PROTEIN"/>
    <property type="match status" value="1"/>
</dbReference>